<dbReference type="Pfam" id="PF13424">
    <property type="entry name" value="TPR_12"/>
    <property type="match status" value="2"/>
</dbReference>
<protein>
    <submittedName>
        <fullName evidence="4">Cytochrome c</fullName>
    </submittedName>
</protein>
<sequence length="1539" mass="166276">MIHLPFRGGGARDGVRPGAASRSGLREEPGNATPPWDVARDALWLAMQRERLILAAAAERGQAAGGAQGPTAERSHATGADTRTGPGARTGTDTGPGAENTDGLPADALEALNEATRDTGSDPGPYEGQEPYDGREPGDGTGATGDDGTPAGAGQPPLTPGTDPTATGATDTAAALGPPATARADRMESLLVELGRKLALDRSRAVEKAMLPLKRLVDSPHDLVLDEEATAEAAAEQGLWLLLQRPRKERWLTLTLVVDTGESMRLWAPTAERLQETLYGSGAFRDVPLTTWPADGRLPCRGNDRDGRHVLLVLTDLQAPRWSDGSAHRALAHWARDLPVAVAHVLPEHVWARTGTQAGRVRLSSPRPAAPNADWDVTHDELALAFEDLALEPSLEDPATAPAAGGGGEGGRADGARGAGVTADAGVAVPVVTLSPEGLGGWARFTAGEQPGEWATRALHVSPTVTAAGPVPRPEPARHAAPDAQARALRAQVSPTAYRLARMCAALPLLNLAVLQMVQARLLPEARTWHVAELLLSGLLRRVPADPEAPSLVRAELELGNDLRRELLSDGTKAETARAMTVTFDYLATAVQGPMGYTFGQLGGIVRDPTRVSRLPVEALQPWVSSILPAFAAMAGPYAVALKELKHRLSAAAETPGAPPPSVPDDATSDGDTPLAPGAAEVPQSEEEGNAEVSGLQSAEVGPRSDGLQKPPPVWGNVPPRNRAFTGRVQLLQDLHRRLQEGTTAVLPEALQGMGGVGKSQLAVEYVYRHLHEYQVIWWIPSEQPQQIRQFLVMLAGRLGLNVGNGEANSAVPAVIEALRVGEPYKNWLLVFDNAENPEAVREFFPTNGPGRILVTSRNAQWAASARPLEVDVFTREESRALLQLRAPTLDDETADRLAETLGDLPLGIEQAAVWLSETGMPAEEYLRLFEQQANELMNSDPPADYPLTVAAAWNVSLERLRRNHPAALQLLQVCAFFAPEPISRRLLSGVRDAPVPAELSAALSDPIKLSRAIREINRYALARINHNTNTIQLHRLVQRVLINQMSEPLKRQMREGAHRLLAKGDPGEPEASHQWQQYGDLLPHVLHSGAVRSTDPWVRQLVLNEVAYMFAWGDHQGCADLAKLAYDTWRGQDGADAEHVFAAAKPYADALRILGRYSEAYELDQRTLAGMSEVLGSEHESTLEVTSMLAWDLRLRGDFSRALELDKHVFDTCTRLFGPNDVTTLVAAHRHALNLRYIGAFQEALDLDRETYRRRVEEFGENHLSTLSTMAAVALDLQEGGQYLAARDQARDVADRYQYNYGHAHPHTMAALRLQSVTERRAGNHARALELSGQALGLFRTRYGDKYPLTVSTLVAHAIDVRQSGDLTEALRLGQEGYEGFEVLLGHDHPHTVAGRVNHAICLRLAGHVEEAHAIDTEARDRLVEALGEDHPNALACSSNLAVDLYELGEVQQSVDVARRALEQGRARFGSGVDHPVVLATALNLALGLRQLGQSEEAEELYADTLGRYRTALGEDHPACRAAEDGRSANCDIDPLQI</sequence>
<dbReference type="Pfam" id="PF13374">
    <property type="entry name" value="TPR_10"/>
    <property type="match status" value="2"/>
</dbReference>
<name>A0A918Y3T8_9ACTN</name>
<comment type="caution">
    <text evidence="4">The sequence shown here is derived from an EMBL/GenBank/DDBJ whole genome shotgun (WGS) entry which is preliminary data.</text>
</comment>
<dbReference type="InterPro" id="IPR047738">
    <property type="entry name" value="SAV_2336-like_N"/>
</dbReference>
<dbReference type="NCBIfam" id="NF041121">
    <property type="entry name" value="SAV_2336_NTERM"/>
    <property type="match status" value="1"/>
</dbReference>
<feature type="region of interest" description="Disordered" evidence="1">
    <location>
        <begin position="396"/>
        <end position="418"/>
    </location>
</feature>
<evidence type="ECO:0000259" key="2">
    <source>
        <dbReference type="Pfam" id="PF00931"/>
    </source>
</evidence>
<evidence type="ECO:0000313" key="5">
    <source>
        <dbReference type="Proteomes" id="UP000608955"/>
    </source>
</evidence>
<reference evidence="4" key="2">
    <citation type="submission" date="2020-09" db="EMBL/GenBank/DDBJ databases">
        <authorList>
            <person name="Sun Q."/>
            <person name="Ohkuma M."/>
        </authorList>
    </citation>
    <scope>NUCLEOTIDE SEQUENCE</scope>
    <source>
        <strain evidence="4">JCM 4654</strain>
    </source>
</reference>
<dbReference type="NCBIfam" id="NF040586">
    <property type="entry name" value="FxSxx_TPR"/>
    <property type="match status" value="1"/>
</dbReference>
<keyword evidence="5" id="KW-1185">Reference proteome</keyword>
<proteinExistence type="predicted"/>
<dbReference type="GO" id="GO:0043531">
    <property type="term" value="F:ADP binding"/>
    <property type="evidence" value="ECO:0007669"/>
    <property type="project" value="InterPro"/>
</dbReference>
<dbReference type="InterPro" id="IPR011990">
    <property type="entry name" value="TPR-like_helical_dom_sf"/>
</dbReference>
<accession>A0A918Y3T8</accession>
<feature type="region of interest" description="Disordered" evidence="1">
    <location>
        <begin position="1"/>
        <end position="37"/>
    </location>
</feature>
<evidence type="ECO:0000259" key="3">
    <source>
        <dbReference type="Pfam" id="PF25000"/>
    </source>
</evidence>
<dbReference type="Pfam" id="PF25000">
    <property type="entry name" value="DUF7779"/>
    <property type="match status" value="1"/>
</dbReference>
<feature type="compositionally biased region" description="Low complexity" evidence="1">
    <location>
        <begin position="146"/>
        <end position="179"/>
    </location>
</feature>
<feature type="domain" description="DUF7779" evidence="3">
    <location>
        <begin position="962"/>
        <end position="1048"/>
    </location>
</feature>
<dbReference type="Proteomes" id="UP000608955">
    <property type="component" value="Unassembled WGS sequence"/>
</dbReference>
<reference evidence="4" key="1">
    <citation type="journal article" date="2014" name="Int. J. Syst. Evol. Microbiol.">
        <title>Complete genome sequence of Corynebacterium casei LMG S-19264T (=DSM 44701T), isolated from a smear-ripened cheese.</title>
        <authorList>
            <consortium name="US DOE Joint Genome Institute (JGI-PGF)"/>
            <person name="Walter F."/>
            <person name="Albersmeier A."/>
            <person name="Kalinowski J."/>
            <person name="Ruckert C."/>
        </authorList>
    </citation>
    <scope>NUCLEOTIDE SEQUENCE</scope>
    <source>
        <strain evidence="4">JCM 4654</strain>
    </source>
</reference>
<dbReference type="InterPro" id="IPR053137">
    <property type="entry name" value="NLR-like"/>
</dbReference>
<feature type="domain" description="NB-ARC" evidence="2">
    <location>
        <begin position="750"/>
        <end position="886"/>
    </location>
</feature>
<dbReference type="Gene3D" id="1.25.40.10">
    <property type="entry name" value="Tetratricopeptide repeat domain"/>
    <property type="match status" value="2"/>
</dbReference>
<dbReference type="PANTHER" id="PTHR46082:SF6">
    <property type="entry name" value="AAA+ ATPASE DOMAIN-CONTAINING PROTEIN-RELATED"/>
    <property type="match status" value="1"/>
</dbReference>
<dbReference type="EMBL" id="BMVF01000007">
    <property type="protein sequence ID" value="GHD89695.1"/>
    <property type="molecule type" value="Genomic_DNA"/>
</dbReference>
<dbReference type="InterPro" id="IPR056681">
    <property type="entry name" value="DUF7779"/>
</dbReference>
<evidence type="ECO:0000256" key="1">
    <source>
        <dbReference type="SAM" id="MobiDB-lite"/>
    </source>
</evidence>
<dbReference type="Gene3D" id="3.40.50.300">
    <property type="entry name" value="P-loop containing nucleotide triphosphate hydrolases"/>
    <property type="match status" value="1"/>
</dbReference>
<dbReference type="SUPFAM" id="SSF48452">
    <property type="entry name" value="TPR-like"/>
    <property type="match status" value="3"/>
</dbReference>
<dbReference type="PANTHER" id="PTHR46082">
    <property type="entry name" value="ATP/GTP-BINDING PROTEIN-RELATED"/>
    <property type="match status" value="1"/>
</dbReference>
<dbReference type="InterPro" id="IPR002182">
    <property type="entry name" value="NB-ARC"/>
</dbReference>
<feature type="region of interest" description="Disordered" evidence="1">
    <location>
        <begin position="59"/>
        <end position="104"/>
    </location>
</feature>
<dbReference type="SUPFAM" id="SSF52540">
    <property type="entry name" value="P-loop containing nucleoside triphosphate hydrolases"/>
    <property type="match status" value="1"/>
</dbReference>
<feature type="region of interest" description="Disordered" evidence="1">
    <location>
        <begin position="116"/>
        <end position="179"/>
    </location>
</feature>
<evidence type="ECO:0000313" key="4">
    <source>
        <dbReference type="EMBL" id="GHD89695.1"/>
    </source>
</evidence>
<dbReference type="InterPro" id="IPR027417">
    <property type="entry name" value="P-loop_NTPase"/>
</dbReference>
<gene>
    <name evidence="4" type="ORF">GCM10010508_31720</name>
</gene>
<feature type="region of interest" description="Disordered" evidence="1">
    <location>
        <begin position="651"/>
        <end position="720"/>
    </location>
</feature>
<organism evidence="4 5">
    <name type="scientific">Streptomyces naganishii JCM 4654</name>
    <dbReference type="NCBI Taxonomy" id="1306179"/>
    <lineage>
        <taxon>Bacteria</taxon>
        <taxon>Bacillati</taxon>
        <taxon>Actinomycetota</taxon>
        <taxon>Actinomycetes</taxon>
        <taxon>Kitasatosporales</taxon>
        <taxon>Streptomycetaceae</taxon>
        <taxon>Streptomyces</taxon>
    </lineage>
</organism>
<dbReference type="Pfam" id="PF00931">
    <property type="entry name" value="NB-ARC"/>
    <property type="match status" value="1"/>
</dbReference>